<dbReference type="EMBL" id="OV170229">
    <property type="protein sequence ID" value="CAH0731746.1"/>
    <property type="molecule type" value="Genomic_DNA"/>
</dbReference>
<name>A0A8J9YNE9_9NEOP</name>
<feature type="non-terminal residue" evidence="1">
    <location>
        <position position="82"/>
    </location>
</feature>
<reference evidence="1" key="1">
    <citation type="submission" date="2021-12" db="EMBL/GenBank/DDBJ databases">
        <authorList>
            <person name="Martin H S."/>
        </authorList>
    </citation>
    <scope>NUCLEOTIDE SEQUENCE</scope>
</reference>
<dbReference type="Proteomes" id="UP000838878">
    <property type="component" value="Chromosome 9"/>
</dbReference>
<sequence length="82" mass="9213">MNLCRLRDTQRALSVPVTLILRWDDHSTRPVRVKAQDRRLYVLSEHGGETPPTSQLRAVTEALYDDDDDVLLADSGHGGQSQ</sequence>
<dbReference type="OrthoDB" id="7512876at2759"/>
<keyword evidence="2" id="KW-1185">Reference proteome</keyword>
<organism evidence="1 2">
    <name type="scientific">Brenthis ino</name>
    <name type="common">lesser marbled fritillary</name>
    <dbReference type="NCBI Taxonomy" id="405034"/>
    <lineage>
        <taxon>Eukaryota</taxon>
        <taxon>Metazoa</taxon>
        <taxon>Ecdysozoa</taxon>
        <taxon>Arthropoda</taxon>
        <taxon>Hexapoda</taxon>
        <taxon>Insecta</taxon>
        <taxon>Pterygota</taxon>
        <taxon>Neoptera</taxon>
        <taxon>Endopterygota</taxon>
        <taxon>Lepidoptera</taxon>
        <taxon>Glossata</taxon>
        <taxon>Ditrysia</taxon>
        <taxon>Papilionoidea</taxon>
        <taxon>Nymphalidae</taxon>
        <taxon>Heliconiinae</taxon>
        <taxon>Argynnini</taxon>
        <taxon>Brenthis</taxon>
    </lineage>
</organism>
<dbReference type="AlphaFoldDB" id="A0A8J9YNE9"/>
<proteinExistence type="predicted"/>
<gene>
    <name evidence="1" type="ORF">BINO364_LOCUS16538</name>
</gene>
<accession>A0A8J9YNE9</accession>
<evidence type="ECO:0000313" key="2">
    <source>
        <dbReference type="Proteomes" id="UP000838878"/>
    </source>
</evidence>
<protein>
    <submittedName>
        <fullName evidence="1">Uncharacterized protein</fullName>
    </submittedName>
</protein>
<evidence type="ECO:0000313" key="1">
    <source>
        <dbReference type="EMBL" id="CAH0731746.1"/>
    </source>
</evidence>